<reference evidence="1" key="2">
    <citation type="journal article" date="2015" name="Data Brief">
        <title>Shoot transcriptome of the giant reed, Arundo donax.</title>
        <authorList>
            <person name="Barrero R.A."/>
            <person name="Guerrero F.D."/>
            <person name="Moolhuijzen P."/>
            <person name="Goolsby J.A."/>
            <person name="Tidwell J."/>
            <person name="Bellgard S.E."/>
            <person name="Bellgard M.I."/>
        </authorList>
    </citation>
    <scope>NUCLEOTIDE SEQUENCE</scope>
    <source>
        <tissue evidence="1">Shoot tissue taken approximately 20 cm above the soil surface</tissue>
    </source>
</reference>
<evidence type="ECO:0000313" key="1">
    <source>
        <dbReference type="EMBL" id="JAD74310.1"/>
    </source>
</evidence>
<organism evidence="1">
    <name type="scientific">Arundo donax</name>
    <name type="common">Giant reed</name>
    <name type="synonym">Donax arundinaceus</name>
    <dbReference type="NCBI Taxonomy" id="35708"/>
    <lineage>
        <taxon>Eukaryota</taxon>
        <taxon>Viridiplantae</taxon>
        <taxon>Streptophyta</taxon>
        <taxon>Embryophyta</taxon>
        <taxon>Tracheophyta</taxon>
        <taxon>Spermatophyta</taxon>
        <taxon>Magnoliopsida</taxon>
        <taxon>Liliopsida</taxon>
        <taxon>Poales</taxon>
        <taxon>Poaceae</taxon>
        <taxon>PACMAD clade</taxon>
        <taxon>Arundinoideae</taxon>
        <taxon>Arundineae</taxon>
        <taxon>Arundo</taxon>
    </lineage>
</organism>
<dbReference type="EMBL" id="GBRH01223585">
    <property type="protein sequence ID" value="JAD74310.1"/>
    <property type="molecule type" value="Transcribed_RNA"/>
</dbReference>
<reference evidence="1" key="1">
    <citation type="submission" date="2014-09" db="EMBL/GenBank/DDBJ databases">
        <authorList>
            <person name="Magalhaes I.L.F."/>
            <person name="Oliveira U."/>
            <person name="Santos F.R."/>
            <person name="Vidigal T.H.D.A."/>
            <person name="Brescovit A.D."/>
            <person name="Santos A.J."/>
        </authorList>
    </citation>
    <scope>NUCLEOTIDE SEQUENCE</scope>
    <source>
        <tissue evidence="1">Shoot tissue taken approximately 20 cm above the soil surface</tissue>
    </source>
</reference>
<proteinExistence type="predicted"/>
<sequence>MDIYLIIALS</sequence>
<name>A0A0A9CLP4_ARUDO</name>
<accession>A0A0A9CLP4</accession>
<protein>
    <submittedName>
        <fullName evidence="1">Uncharacterized protein</fullName>
    </submittedName>
</protein>